<evidence type="ECO:0000313" key="3">
    <source>
        <dbReference type="WBParaSite" id="Hba_00145"/>
    </source>
</evidence>
<sequence length="120" mass="13323">MNSMQRNEMNRETVSNSSLKELRQIQTSAQIPPGVMLGMSSAPTIHSTKLIMLDPPPCECEQKTILNNSEHQLPATCRSLWGAVDEKRAEDSEKETRVLGSYTPDKICIAVRHTGILLST</sequence>
<reference evidence="3" key="1">
    <citation type="submission" date="2016-11" db="UniProtKB">
        <authorList>
            <consortium name="WormBaseParasite"/>
        </authorList>
    </citation>
    <scope>IDENTIFICATION</scope>
</reference>
<dbReference type="Proteomes" id="UP000095283">
    <property type="component" value="Unplaced"/>
</dbReference>
<dbReference type="AlphaFoldDB" id="A0A1I7W6C6"/>
<dbReference type="WBParaSite" id="Hba_00145">
    <property type="protein sequence ID" value="Hba_00145"/>
    <property type="gene ID" value="Hba_00145"/>
</dbReference>
<proteinExistence type="predicted"/>
<accession>A0A1I7W6C6</accession>
<evidence type="ECO:0000256" key="1">
    <source>
        <dbReference type="SAM" id="MobiDB-lite"/>
    </source>
</evidence>
<name>A0A1I7W6C6_HETBA</name>
<keyword evidence="2" id="KW-1185">Reference proteome</keyword>
<feature type="region of interest" description="Disordered" evidence="1">
    <location>
        <begin position="1"/>
        <end position="23"/>
    </location>
</feature>
<evidence type="ECO:0000313" key="2">
    <source>
        <dbReference type="Proteomes" id="UP000095283"/>
    </source>
</evidence>
<protein>
    <submittedName>
        <fullName evidence="3">Uncharacterized protein</fullName>
    </submittedName>
</protein>
<organism evidence="2 3">
    <name type="scientific">Heterorhabditis bacteriophora</name>
    <name type="common">Entomopathogenic nematode worm</name>
    <dbReference type="NCBI Taxonomy" id="37862"/>
    <lineage>
        <taxon>Eukaryota</taxon>
        <taxon>Metazoa</taxon>
        <taxon>Ecdysozoa</taxon>
        <taxon>Nematoda</taxon>
        <taxon>Chromadorea</taxon>
        <taxon>Rhabditida</taxon>
        <taxon>Rhabditina</taxon>
        <taxon>Rhabditomorpha</taxon>
        <taxon>Strongyloidea</taxon>
        <taxon>Heterorhabditidae</taxon>
        <taxon>Heterorhabditis</taxon>
    </lineage>
</organism>